<sequence length="434" mass="49963">MAQEYNSFSAEYGQSEETKQIVGRRSDEFSRKSIGELRSLHQTKIPSLPSYQLNLPLSFTQKKIKLIFKTTSKSQEFSVSNQDSKSMTVVHQRKTSFKDLFSCFASEDRRAKNASAVKLQIETNQRTCTQVLSIRGLYGFPHKINSLVQEFKEAIQKELSFAEGIENMRFSKISDIEDEPVVTSKVENYSYYEFYKVLSSEEYGVGKSLSEFIKEFKENYTAETFESLPEPLEHINQVVESTVNSISSYFNLGTSNNRILNYCRPAVEKYLYSKLLSGVLSMYSMKHSEINNKFNLQKEKLQSKSTQEVMDILEIKDKFRLQGTHNPYEESIEALNSLEAHHSPLEKLNSILECMTLMKTVVVDYWKGKKELEAMDDQLPVIIFIVSQVTSQEFPSEIRFLLDYSSVCSGFDNEQRLLINIDASVSYITKEINL</sequence>
<dbReference type="PROSITE" id="PS51205">
    <property type="entry name" value="VPS9"/>
    <property type="match status" value="1"/>
</dbReference>
<proteinExistence type="predicted"/>
<dbReference type="InterPro" id="IPR003123">
    <property type="entry name" value="VPS9"/>
</dbReference>
<organism evidence="3">
    <name type="scientific">Fabrea salina</name>
    <dbReference type="NCBI Taxonomy" id="342563"/>
    <lineage>
        <taxon>Eukaryota</taxon>
        <taxon>Sar</taxon>
        <taxon>Alveolata</taxon>
        <taxon>Ciliophora</taxon>
        <taxon>Postciliodesmatophora</taxon>
        <taxon>Heterotrichea</taxon>
        <taxon>Heterotrichida</taxon>
        <taxon>Fabreidae</taxon>
        <taxon>Fabrea</taxon>
    </lineage>
</organism>
<dbReference type="EMBL" id="HBIF01001407">
    <property type="protein sequence ID" value="CAE0317929.1"/>
    <property type="molecule type" value="Transcribed_RNA"/>
</dbReference>
<evidence type="ECO:0000313" key="3">
    <source>
        <dbReference type="EMBL" id="CAE0317929.1"/>
    </source>
</evidence>
<protein>
    <recommendedName>
        <fullName evidence="2">VPS9 domain-containing protein</fullName>
    </recommendedName>
</protein>
<evidence type="ECO:0000256" key="1">
    <source>
        <dbReference type="SAM" id="MobiDB-lite"/>
    </source>
</evidence>
<name>A0A7S3I9X6_9CILI</name>
<reference evidence="3" key="1">
    <citation type="submission" date="2021-01" db="EMBL/GenBank/DDBJ databases">
        <authorList>
            <person name="Corre E."/>
            <person name="Pelletier E."/>
            <person name="Niang G."/>
            <person name="Scheremetjew M."/>
            <person name="Finn R."/>
            <person name="Kale V."/>
            <person name="Holt S."/>
            <person name="Cochrane G."/>
            <person name="Meng A."/>
            <person name="Brown T."/>
            <person name="Cohen L."/>
        </authorList>
    </citation>
    <scope>NUCLEOTIDE SEQUENCE</scope>
</reference>
<gene>
    <name evidence="3" type="ORF">FSAL1345_LOCUS1198</name>
</gene>
<evidence type="ECO:0000259" key="2">
    <source>
        <dbReference type="PROSITE" id="PS51205"/>
    </source>
</evidence>
<dbReference type="Gene3D" id="1.20.1050.80">
    <property type="entry name" value="VPS9 domain"/>
    <property type="match status" value="1"/>
</dbReference>
<feature type="region of interest" description="Disordered" evidence="1">
    <location>
        <begin position="1"/>
        <end position="24"/>
    </location>
</feature>
<dbReference type="SUPFAM" id="SSF109993">
    <property type="entry name" value="VPS9 domain"/>
    <property type="match status" value="1"/>
</dbReference>
<feature type="domain" description="VPS9" evidence="2">
    <location>
        <begin position="288"/>
        <end position="434"/>
    </location>
</feature>
<dbReference type="AlphaFoldDB" id="A0A7S3I9X6"/>
<dbReference type="Pfam" id="PF02204">
    <property type="entry name" value="VPS9"/>
    <property type="match status" value="1"/>
</dbReference>
<accession>A0A7S3I9X6</accession>
<dbReference type="InterPro" id="IPR037191">
    <property type="entry name" value="VPS9_dom_sf"/>
</dbReference>